<dbReference type="InterPro" id="IPR050465">
    <property type="entry name" value="UPF0194_transport"/>
</dbReference>
<feature type="region of interest" description="Disordered" evidence="3">
    <location>
        <begin position="89"/>
        <end position="164"/>
    </location>
</feature>
<dbReference type="PANTHER" id="PTHR32347">
    <property type="entry name" value="EFFLUX SYSTEM COMPONENT YKNX-RELATED"/>
    <property type="match status" value="1"/>
</dbReference>
<feature type="compositionally biased region" description="Polar residues" evidence="3">
    <location>
        <begin position="109"/>
        <end position="120"/>
    </location>
</feature>
<dbReference type="Gene3D" id="1.10.101.10">
    <property type="entry name" value="PGBD-like superfamily/PGBD"/>
    <property type="match status" value="1"/>
</dbReference>
<comment type="caution">
    <text evidence="6">The sequence shown here is derived from an EMBL/GenBank/DDBJ whole genome shotgun (WGS) entry which is preliminary data.</text>
</comment>
<reference evidence="6" key="1">
    <citation type="journal article" date="2014" name="Int. J. Syst. Evol. Microbiol.">
        <title>Complete genome sequence of Corynebacterium casei LMG S-19264T (=DSM 44701T), isolated from a smear-ripened cheese.</title>
        <authorList>
            <consortium name="US DOE Joint Genome Institute (JGI-PGF)"/>
            <person name="Walter F."/>
            <person name="Albersmeier A."/>
            <person name="Kalinowski J."/>
            <person name="Ruckert C."/>
        </authorList>
    </citation>
    <scope>NUCLEOTIDE SEQUENCE</scope>
    <source>
        <strain evidence="6">JCM 4477</strain>
    </source>
</reference>
<feature type="domain" description="Peptidoglycan binding-like" evidence="5">
    <location>
        <begin position="209"/>
        <end position="258"/>
    </location>
</feature>
<dbReference type="Gene3D" id="2.40.420.20">
    <property type="match status" value="1"/>
</dbReference>
<evidence type="ECO:0000256" key="4">
    <source>
        <dbReference type="SAM" id="Phobius"/>
    </source>
</evidence>
<dbReference type="Pfam" id="PF01471">
    <property type="entry name" value="PG_binding_1"/>
    <property type="match status" value="1"/>
</dbReference>
<feature type="region of interest" description="Disordered" evidence="3">
    <location>
        <begin position="1"/>
        <end position="61"/>
    </location>
</feature>
<evidence type="ECO:0000256" key="3">
    <source>
        <dbReference type="SAM" id="MobiDB-lite"/>
    </source>
</evidence>
<proteinExistence type="predicted"/>
<keyword evidence="2" id="KW-0175">Coiled coil</keyword>
<evidence type="ECO:0000256" key="1">
    <source>
        <dbReference type="ARBA" id="ARBA00004196"/>
    </source>
</evidence>
<dbReference type="GO" id="GO:0030313">
    <property type="term" value="C:cell envelope"/>
    <property type="evidence" value="ECO:0007669"/>
    <property type="project" value="UniProtKB-SubCell"/>
</dbReference>
<dbReference type="InterPro" id="IPR002477">
    <property type="entry name" value="Peptidoglycan-bd-like"/>
</dbReference>
<dbReference type="PANTHER" id="PTHR32347:SF14">
    <property type="entry name" value="EFFLUX SYSTEM COMPONENT YKNX-RELATED"/>
    <property type="match status" value="1"/>
</dbReference>
<dbReference type="EMBL" id="BNBI01000007">
    <property type="protein sequence ID" value="GHF07638.1"/>
    <property type="molecule type" value="Genomic_DNA"/>
</dbReference>
<name>A0A919E0W0_9ACTN</name>
<dbReference type="InterPro" id="IPR036366">
    <property type="entry name" value="PGBDSf"/>
</dbReference>
<comment type="subcellular location">
    <subcellularLocation>
        <location evidence="1">Cell envelope</location>
    </subcellularLocation>
</comment>
<feature type="compositionally biased region" description="Low complexity" evidence="3">
    <location>
        <begin position="134"/>
        <end position="156"/>
    </location>
</feature>
<keyword evidence="4" id="KW-1133">Transmembrane helix</keyword>
<keyword evidence="4" id="KW-0812">Transmembrane</keyword>
<evidence type="ECO:0000313" key="6">
    <source>
        <dbReference type="EMBL" id="GHF07638.1"/>
    </source>
</evidence>
<evidence type="ECO:0000256" key="2">
    <source>
        <dbReference type="ARBA" id="ARBA00023054"/>
    </source>
</evidence>
<gene>
    <name evidence="6" type="ORF">GCM10018772_35790</name>
</gene>
<dbReference type="SUPFAM" id="SSF47090">
    <property type="entry name" value="PGBD-like"/>
    <property type="match status" value="1"/>
</dbReference>
<sequence>MTSIDETDGRQATGDPPGSLELRHSAEVAGGTPDEPPGVLAAHHDGAGTPDAPEESTRRRRPVRTTLLVLIAIAVAAAAGVAATGALGGGGDDEGSSAAPSGPVATAKVQRTTLTSTETVDGNLGYGEETAVRAPAAGDGSSGQSSPGGQPAQGDSSAGGAGAGIVTWLPDDGTVIDRGETVYKVDQEKVPLLYGSTPLYRTLSDGSEGSDVKMLEENLSELGYDGFTVDDEYTSTTAAAVEEWQDDLGRDETGTVGPGDAVVADGARRVAKAKLAPGDAVSGDILTWTGTERMITLDLDVDYEDQVEKGTKATVTLPDDTEVEAVVTDVGTPTTPDSDGASAGTDTSKEATLPVELKVKDQKKLGRYQAAAVDVELKDQTRENVLAVPVNALLAERDGGYVVEVVTNGKSQYRPVELGMFAGGMVEVSGAGITEGTVVGVPK</sequence>
<protein>
    <submittedName>
        <fullName evidence="6">Peptidoglycan-binding protein</fullName>
    </submittedName>
</protein>
<feature type="transmembrane region" description="Helical" evidence="4">
    <location>
        <begin position="67"/>
        <end position="87"/>
    </location>
</feature>
<keyword evidence="7" id="KW-1185">Reference proteome</keyword>
<reference evidence="6" key="2">
    <citation type="submission" date="2020-09" db="EMBL/GenBank/DDBJ databases">
        <authorList>
            <person name="Sun Q."/>
            <person name="Ohkuma M."/>
        </authorList>
    </citation>
    <scope>NUCLEOTIDE SEQUENCE</scope>
    <source>
        <strain evidence="6">JCM 4477</strain>
    </source>
</reference>
<dbReference type="RefSeq" id="WP_229910428.1">
    <property type="nucleotide sequence ID" value="NZ_BNBI01000007.1"/>
</dbReference>
<dbReference type="InterPro" id="IPR036365">
    <property type="entry name" value="PGBD-like_sf"/>
</dbReference>
<evidence type="ECO:0000313" key="7">
    <source>
        <dbReference type="Proteomes" id="UP000630718"/>
    </source>
</evidence>
<accession>A0A919E0W0</accession>
<dbReference type="AlphaFoldDB" id="A0A919E0W0"/>
<dbReference type="Proteomes" id="UP000630718">
    <property type="component" value="Unassembled WGS sequence"/>
</dbReference>
<evidence type="ECO:0000259" key="5">
    <source>
        <dbReference type="Pfam" id="PF01471"/>
    </source>
</evidence>
<keyword evidence="4" id="KW-0472">Membrane</keyword>
<organism evidence="6 7">
    <name type="scientific">Streptomyces fumanus</name>
    <dbReference type="NCBI Taxonomy" id="67302"/>
    <lineage>
        <taxon>Bacteria</taxon>
        <taxon>Bacillati</taxon>
        <taxon>Actinomycetota</taxon>
        <taxon>Actinomycetes</taxon>
        <taxon>Kitasatosporales</taxon>
        <taxon>Streptomycetaceae</taxon>
        <taxon>Streptomyces</taxon>
    </lineage>
</organism>